<evidence type="ECO:0000256" key="12">
    <source>
        <dbReference type="ARBA" id="ARBA00031627"/>
    </source>
</evidence>
<protein>
    <recommendedName>
        <fullName evidence="3">Dynein regulatory complex subunit 7</fullName>
    </recommendedName>
    <alternativeName>
        <fullName evidence="12">Coiled-coil domain-containing protein 135</fullName>
    </alternativeName>
    <alternativeName>
        <fullName evidence="13">Coiled-coil domain-containing protein lobo homolog</fullName>
    </alternativeName>
</protein>
<feature type="domain" description="Dynein regulatory complex subunit 7 MORN" evidence="16">
    <location>
        <begin position="484"/>
        <end position="773"/>
    </location>
</feature>
<evidence type="ECO:0000256" key="14">
    <source>
        <dbReference type="SAM" id="MobiDB-lite"/>
    </source>
</evidence>
<dbReference type="PANTHER" id="PTHR35249">
    <property type="entry name" value="DYNEIN REGULATORY COMPLEX SUBUNIT 7"/>
    <property type="match status" value="1"/>
</dbReference>
<accession>A0A7S4P1V7</accession>
<comment type="subcellular location">
    <subcellularLocation>
        <location evidence="1">Cytoplasm</location>
        <location evidence="1">Cytoskeleton</location>
        <location evidence="1">Flagellum axoneme</location>
    </subcellularLocation>
</comment>
<keyword evidence="5" id="KW-0221">Differentiation</keyword>
<dbReference type="InterPro" id="IPR056291">
    <property type="entry name" value="MORN_DRC7"/>
</dbReference>
<keyword evidence="6" id="KW-0282">Flagellum</keyword>
<dbReference type="InterPro" id="IPR038765">
    <property type="entry name" value="Papain-like_cys_pep_sf"/>
</dbReference>
<gene>
    <name evidence="18" type="ORF">GTHE00462_LOCUS27268</name>
</gene>
<sequence>MGAGRTVRTPWGRKKHRTKRLTRAGEIEMKKNSTWKPRRKLKRKLRGLAGINASDPTSHVPSRRPSEPPKILRMQTIQPEDLSASYSANSNEELLVLEYVENFRRQFVQLYPHRKELLLSPRNECGVEKFICTTVRPTKMEYNEIYDLESCALFVSEHIKYEHLWDPLTLPKYIPSPTSVLRWQAGDCFDMSIVLASLLIGVGYDAYVVIGFAEKRICLADEAHEPLVGHSRSRTSQGSSRSKKAQIKVFSDDAKEESVYSVKQRPVLDSTFVMTRDKFDRLDQELTKKEQEAPAMLIEEEEQSVQEEDEYEGQRVHAWVLVRAGKREMVDNVFVEASTGKVVPTNHPGYKGIEAVFNHQNYWVDMQRVDEPKDISFALEDFNKWEFLFISSMSKDQRRNSIEDARPNRSPPSSPLEGKRVGTGNRRPAGQEGGAGQDDQRVEGPEEVAEGEHILDLPPSWVDKLFIDREIFLRRYAEESGEPKRTKDYKKSRVEHFAENSRRDGMTEMITLYSDLARTNMTEIQEYFANRKDKLVSRFRYFRTGKRIDSNRKEHMIFENFDPGRPDALMKLVEKPEGREFTFYHKATLDGMVNRTESFTRNRDPAKPVALHKVIETFEGHQNRLTYRSITFEPIEPNTDAPPMKQQIDHPRKMTEKFERNPEVPADKDIAKRTFFTGSRPPRIHLIFHYGPGRITSSTRTYITEKNLSGDEFSVQEYVVDPFAKPMRYTEQRDEYQLLTAAEKSLISEFREAEREATKILESREKEEKEPGLLKSLHVQLQEKKVAEAMKPKEEESEAALKYDYLAPYLPKHAKQKALTKQDAQKVKDSCLKALKERLIDRAHIIETRLEEEQAALTKKQVGYQRQDKDKTSDDEEYEKYVNEAQFRIQILKQRRDRHEEIAKAKFKEMIERLQNDPRLAILNQ</sequence>
<evidence type="ECO:0000256" key="5">
    <source>
        <dbReference type="ARBA" id="ARBA00022782"/>
    </source>
</evidence>
<evidence type="ECO:0000313" key="18">
    <source>
        <dbReference type="EMBL" id="CAE2321016.1"/>
    </source>
</evidence>
<keyword evidence="7" id="KW-0744">Spermatogenesis</keyword>
<dbReference type="InterPro" id="IPR056290">
    <property type="entry name" value="CEPT76/DRC7_peptidase-like_dom"/>
</dbReference>
<evidence type="ECO:0000256" key="13">
    <source>
        <dbReference type="ARBA" id="ARBA00031733"/>
    </source>
</evidence>
<feature type="region of interest" description="Disordered" evidence="14">
    <location>
        <begin position="398"/>
        <end position="450"/>
    </location>
</feature>
<reference evidence="18" key="1">
    <citation type="submission" date="2021-01" db="EMBL/GenBank/DDBJ databases">
        <authorList>
            <person name="Corre E."/>
            <person name="Pelletier E."/>
            <person name="Niang G."/>
            <person name="Scheremetjew M."/>
            <person name="Finn R."/>
            <person name="Kale V."/>
            <person name="Holt S."/>
            <person name="Cochrane G."/>
            <person name="Meng A."/>
            <person name="Brown T."/>
            <person name="Cohen L."/>
        </authorList>
    </citation>
    <scope>NUCLEOTIDE SEQUENCE</scope>
    <source>
        <strain evidence="18">CCMP 2712</strain>
    </source>
</reference>
<feature type="compositionally biased region" description="Basic and acidic residues" evidence="14">
    <location>
        <begin position="438"/>
        <end position="450"/>
    </location>
</feature>
<evidence type="ECO:0000259" key="15">
    <source>
        <dbReference type="Pfam" id="PF24656"/>
    </source>
</evidence>
<dbReference type="AlphaFoldDB" id="A0A7S4P1V7"/>
<evidence type="ECO:0000256" key="9">
    <source>
        <dbReference type="ARBA" id="ARBA00023069"/>
    </source>
</evidence>
<evidence type="ECO:0000256" key="11">
    <source>
        <dbReference type="ARBA" id="ARBA00023273"/>
    </source>
</evidence>
<evidence type="ECO:0000256" key="10">
    <source>
        <dbReference type="ARBA" id="ARBA00023212"/>
    </source>
</evidence>
<evidence type="ECO:0000256" key="6">
    <source>
        <dbReference type="ARBA" id="ARBA00022846"/>
    </source>
</evidence>
<dbReference type="Pfam" id="PF24656">
    <property type="entry name" value="CEPT76_peptidase"/>
    <property type="match status" value="1"/>
</dbReference>
<keyword evidence="4" id="KW-0963">Cytoplasm</keyword>
<dbReference type="Gene3D" id="3.10.620.30">
    <property type="match status" value="1"/>
</dbReference>
<keyword evidence="9" id="KW-0969">Cilium</keyword>
<dbReference type="SUPFAM" id="SSF54001">
    <property type="entry name" value="Cysteine proteinases"/>
    <property type="match status" value="1"/>
</dbReference>
<feature type="domain" description="Dynein regulatory complex subunit 7 C-terminal" evidence="17">
    <location>
        <begin position="818"/>
        <end position="923"/>
    </location>
</feature>
<organism evidence="18">
    <name type="scientific">Guillardia theta</name>
    <name type="common">Cryptophyte</name>
    <name type="synonym">Cryptomonas phi</name>
    <dbReference type="NCBI Taxonomy" id="55529"/>
    <lineage>
        <taxon>Eukaryota</taxon>
        <taxon>Cryptophyceae</taxon>
        <taxon>Pyrenomonadales</taxon>
        <taxon>Geminigeraceae</taxon>
        <taxon>Guillardia</taxon>
    </lineage>
</organism>
<evidence type="ECO:0000256" key="8">
    <source>
        <dbReference type="ARBA" id="ARBA00023054"/>
    </source>
</evidence>
<evidence type="ECO:0000256" key="3">
    <source>
        <dbReference type="ARBA" id="ARBA00021303"/>
    </source>
</evidence>
<name>A0A7S4P1V7_GUITH</name>
<feature type="domain" description="CEP76/DRC7 peptidase-like" evidence="15">
    <location>
        <begin position="315"/>
        <end position="386"/>
    </location>
</feature>
<feature type="compositionally biased region" description="Basic and acidic residues" evidence="14">
    <location>
        <begin position="398"/>
        <end position="407"/>
    </location>
</feature>
<dbReference type="Pfam" id="PF24667">
    <property type="entry name" value="MORN_DRC7"/>
    <property type="match status" value="1"/>
</dbReference>
<comment type="similarity">
    <text evidence="2">Belongs to the DRC7 family.</text>
</comment>
<dbReference type="PANTHER" id="PTHR35249:SF2">
    <property type="entry name" value="DYNEIN REGULATORY COMPLEX SUBUNIT 7"/>
    <property type="match status" value="1"/>
</dbReference>
<evidence type="ECO:0000256" key="1">
    <source>
        <dbReference type="ARBA" id="ARBA00004611"/>
    </source>
</evidence>
<evidence type="ECO:0000256" key="4">
    <source>
        <dbReference type="ARBA" id="ARBA00022490"/>
    </source>
</evidence>
<dbReference type="InterPro" id="IPR033551">
    <property type="entry name" value="DRC7/lobo"/>
</dbReference>
<dbReference type="GO" id="GO:0048870">
    <property type="term" value="P:cell motility"/>
    <property type="evidence" value="ECO:0007669"/>
    <property type="project" value="TreeGrafter"/>
</dbReference>
<evidence type="ECO:0000256" key="7">
    <source>
        <dbReference type="ARBA" id="ARBA00022871"/>
    </source>
</evidence>
<dbReference type="InterPro" id="IPR056292">
    <property type="entry name" value="DRC7_C"/>
</dbReference>
<keyword evidence="8" id="KW-0175">Coiled coil</keyword>
<dbReference type="GO" id="GO:0007283">
    <property type="term" value="P:spermatogenesis"/>
    <property type="evidence" value="ECO:0007669"/>
    <property type="project" value="UniProtKB-KW"/>
</dbReference>
<dbReference type="Pfam" id="PF24671">
    <property type="entry name" value="DRC7_C"/>
    <property type="match status" value="1"/>
</dbReference>
<keyword evidence="10" id="KW-0206">Cytoskeleton</keyword>
<dbReference type="EMBL" id="HBKN01035001">
    <property type="protein sequence ID" value="CAE2321016.1"/>
    <property type="molecule type" value="Transcribed_RNA"/>
</dbReference>
<proteinExistence type="inferred from homology"/>
<dbReference type="GO" id="GO:0031514">
    <property type="term" value="C:motile cilium"/>
    <property type="evidence" value="ECO:0007669"/>
    <property type="project" value="TreeGrafter"/>
</dbReference>
<evidence type="ECO:0000259" key="16">
    <source>
        <dbReference type="Pfam" id="PF24667"/>
    </source>
</evidence>
<evidence type="ECO:0000256" key="2">
    <source>
        <dbReference type="ARBA" id="ARBA00010738"/>
    </source>
</evidence>
<dbReference type="GO" id="GO:0030154">
    <property type="term" value="P:cell differentiation"/>
    <property type="evidence" value="ECO:0007669"/>
    <property type="project" value="UniProtKB-KW"/>
</dbReference>
<evidence type="ECO:0000259" key="17">
    <source>
        <dbReference type="Pfam" id="PF24671"/>
    </source>
</evidence>
<keyword evidence="11" id="KW-0966">Cell projection</keyword>